<organism evidence="1">
    <name type="scientific">marine sediment metagenome</name>
    <dbReference type="NCBI Taxonomy" id="412755"/>
    <lineage>
        <taxon>unclassified sequences</taxon>
        <taxon>metagenomes</taxon>
        <taxon>ecological metagenomes</taxon>
    </lineage>
</organism>
<proteinExistence type="predicted"/>
<protein>
    <submittedName>
        <fullName evidence="1">Uncharacterized protein</fullName>
    </submittedName>
</protein>
<accession>A0A0F9HGP6</accession>
<gene>
    <name evidence="1" type="ORF">LCGC14_2066610</name>
</gene>
<dbReference type="AlphaFoldDB" id="A0A0F9HGP6"/>
<comment type="caution">
    <text evidence="1">The sequence shown here is derived from an EMBL/GenBank/DDBJ whole genome shotgun (WGS) entry which is preliminary data.</text>
</comment>
<evidence type="ECO:0000313" key="1">
    <source>
        <dbReference type="EMBL" id="KKL74267.1"/>
    </source>
</evidence>
<reference evidence="1" key="1">
    <citation type="journal article" date="2015" name="Nature">
        <title>Complex archaea that bridge the gap between prokaryotes and eukaryotes.</title>
        <authorList>
            <person name="Spang A."/>
            <person name="Saw J.H."/>
            <person name="Jorgensen S.L."/>
            <person name="Zaremba-Niedzwiedzka K."/>
            <person name="Martijn J."/>
            <person name="Lind A.E."/>
            <person name="van Eijk R."/>
            <person name="Schleper C."/>
            <person name="Guy L."/>
            <person name="Ettema T.J."/>
        </authorList>
    </citation>
    <scope>NUCLEOTIDE SEQUENCE</scope>
</reference>
<dbReference type="EMBL" id="LAZR01024711">
    <property type="protein sequence ID" value="KKL74267.1"/>
    <property type="molecule type" value="Genomic_DNA"/>
</dbReference>
<sequence length="110" mass="12906">MQRKKLEQVANQFKTLKAIDLSWCDSLEVENERYHSISIDIELNNFNYITHINIKFHTENPPGFMYNGKINVSDFNNKKELIYQINRQAKIANIAITDAILRAAQLDMFE</sequence>
<name>A0A0F9HGP6_9ZZZZ</name>